<evidence type="ECO:0000313" key="10">
    <source>
        <dbReference type="Proteomes" id="UP000315995"/>
    </source>
</evidence>
<keyword evidence="3 7" id="KW-0694">RNA-binding</keyword>
<evidence type="ECO:0000256" key="1">
    <source>
        <dbReference type="ARBA" id="ARBA00010605"/>
    </source>
</evidence>
<comment type="function">
    <text evidence="7">Binds to the 23S rRNA.</text>
</comment>
<proteinExistence type="inferred from homology"/>
<comment type="similarity">
    <text evidence="1 7">Belongs to the bacterial ribosomal protein bL9 family.</text>
</comment>
<dbReference type="Gene3D" id="3.10.430.100">
    <property type="entry name" value="Ribosomal protein L9, C-terminal domain"/>
    <property type="match status" value="1"/>
</dbReference>
<dbReference type="RefSeq" id="WP_141196582.1">
    <property type="nucleotide sequence ID" value="NZ_CP041186.1"/>
</dbReference>
<dbReference type="PROSITE" id="PS00651">
    <property type="entry name" value="RIBOSOMAL_L9"/>
    <property type="match status" value="1"/>
</dbReference>
<reference evidence="9 10" key="1">
    <citation type="submission" date="2019-06" db="EMBL/GenBank/DDBJ databases">
        <title>Persicimonas caeni gen. nov., sp. nov., a predatory bacterium isolated from solar saltern.</title>
        <authorList>
            <person name="Wang S."/>
        </authorList>
    </citation>
    <scope>NUCLEOTIDE SEQUENCE [LARGE SCALE GENOMIC DNA]</scope>
    <source>
        <strain evidence="9 10">YN101</strain>
    </source>
</reference>
<evidence type="ECO:0000256" key="5">
    <source>
        <dbReference type="ARBA" id="ARBA00023274"/>
    </source>
</evidence>
<dbReference type="GO" id="GO:0005840">
    <property type="term" value="C:ribosome"/>
    <property type="evidence" value="ECO:0007669"/>
    <property type="project" value="UniProtKB-KW"/>
</dbReference>
<dbReference type="InterPro" id="IPR020069">
    <property type="entry name" value="Ribosomal_bL9_C"/>
</dbReference>
<dbReference type="HAMAP" id="MF_00503">
    <property type="entry name" value="Ribosomal_bL9"/>
    <property type="match status" value="1"/>
</dbReference>
<organism evidence="9 10">
    <name type="scientific">Persicimonas caeni</name>
    <dbReference type="NCBI Taxonomy" id="2292766"/>
    <lineage>
        <taxon>Bacteria</taxon>
        <taxon>Deltaproteobacteria</taxon>
        <taxon>Bradymonadales</taxon>
        <taxon>Bradymonadaceae</taxon>
        <taxon>Persicimonas</taxon>
    </lineage>
</organism>
<keyword evidence="2 7" id="KW-0699">rRNA-binding</keyword>
<name>A0A4Y6PP27_PERCE</name>
<dbReference type="InterPro" id="IPR000244">
    <property type="entry name" value="Ribosomal_bL9"/>
</dbReference>
<evidence type="ECO:0000313" key="9">
    <source>
        <dbReference type="EMBL" id="QDG50086.1"/>
    </source>
</evidence>
<evidence type="ECO:0000256" key="4">
    <source>
        <dbReference type="ARBA" id="ARBA00022980"/>
    </source>
</evidence>
<keyword evidence="5 7" id="KW-0687">Ribonucleoprotein</keyword>
<dbReference type="GO" id="GO:0006412">
    <property type="term" value="P:translation"/>
    <property type="evidence" value="ECO:0007669"/>
    <property type="project" value="UniProtKB-UniRule"/>
</dbReference>
<keyword evidence="10" id="KW-1185">Reference proteome</keyword>
<keyword evidence="4 7" id="KW-0689">Ribosomal protein</keyword>
<dbReference type="GO" id="GO:0003735">
    <property type="term" value="F:structural constituent of ribosome"/>
    <property type="evidence" value="ECO:0007669"/>
    <property type="project" value="InterPro"/>
</dbReference>
<sequence>MEVILLEDVRNLGEMGDIVDVADGYGRNYLIPQGMAEPATAARKDQIEHQLTVIEARKEKERAAAREIVGDIDGVSISVPARVAEDDQLYGSVTARDIVDVLGQQGIEVTHKQVQLDEPVRELGIYKIPIKLASGIFAYIRLWVVAM</sequence>
<evidence type="ECO:0000256" key="3">
    <source>
        <dbReference type="ARBA" id="ARBA00022884"/>
    </source>
</evidence>
<accession>A0A5B8Y1N9</accession>
<dbReference type="InterPro" id="IPR036791">
    <property type="entry name" value="Ribosomal_bL9_C_sf"/>
</dbReference>
<evidence type="ECO:0000259" key="8">
    <source>
        <dbReference type="PROSITE" id="PS00651"/>
    </source>
</evidence>
<accession>A0A4Y6PP27</accession>
<dbReference type="OrthoDB" id="9788336at2"/>
<dbReference type="InterPro" id="IPR020070">
    <property type="entry name" value="Ribosomal_bL9_N"/>
</dbReference>
<protein>
    <recommendedName>
        <fullName evidence="6 7">Large ribosomal subunit protein bL9</fullName>
    </recommendedName>
</protein>
<dbReference type="Pfam" id="PF01281">
    <property type="entry name" value="Ribosomal_L9_N"/>
    <property type="match status" value="1"/>
</dbReference>
<dbReference type="InterPro" id="IPR020594">
    <property type="entry name" value="Ribosomal_bL9_bac/chp"/>
</dbReference>
<evidence type="ECO:0000256" key="7">
    <source>
        <dbReference type="HAMAP-Rule" id="MF_00503"/>
    </source>
</evidence>
<dbReference type="NCBIfam" id="TIGR00158">
    <property type="entry name" value="L9"/>
    <property type="match status" value="1"/>
</dbReference>
<dbReference type="Pfam" id="PF03948">
    <property type="entry name" value="Ribosomal_L9_C"/>
    <property type="match status" value="1"/>
</dbReference>
<gene>
    <name evidence="7" type="primary">rplI</name>
    <name evidence="9" type="ORF">FIV42_04850</name>
</gene>
<dbReference type="GO" id="GO:0019843">
    <property type="term" value="F:rRNA binding"/>
    <property type="evidence" value="ECO:0007669"/>
    <property type="project" value="UniProtKB-UniRule"/>
</dbReference>
<dbReference type="InterPro" id="IPR036935">
    <property type="entry name" value="Ribosomal_bL9_N_sf"/>
</dbReference>
<dbReference type="AlphaFoldDB" id="A0A4Y6PP27"/>
<feature type="domain" description="Ribosomal protein L9" evidence="8">
    <location>
        <begin position="13"/>
        <end position="40"/>
    </location>
</feature>
<evidence type="ECO:0000256" key="6">
    <source>
        <dbReference type="ARBA" id="ARBA00035292"/>
    </source>
</evidence>
<dbReference type="PANTHER" id="PTHR21368">
    <property type="entry name" value="50S RIBOSOMAL PROTEIN L9"/>
    <property type="match status" value="1"/>
</dbReference>
<dbReference type="GO" id="GO:1990904">
    <property type="term" value="C:ribonucleoprotein complex"/>
    <property type="evidence" value="ECO:0007669"/>
    <property type="project" value="UniProtKB-KW"/>
</dbReference>
<dbReference type="SUPFAM" id="SSF55653">
    <property type="entry name" value="Ribosomal protein L9 C-domain"/>
    <property type="match status" value="1"/>
</dbReference>
<dbReference type="Gene3D" id="3.40.5.10">
    <property type="entry name" value="Ribosomal protein L9, N-terminal domain"/>
    <property type="match status" value="1"/>
</dbReference>
<dbReference type="EMBL" id="CP041186">
    <property type="protein sequence ID" value="QDG50086.1"/>
    <property type="molecule type" value="Genomic_DNA"/>
</dbReference>
<dbReference type="InterPro" id="IPR009027">
    <property type="entry name" value="Ribosomal_bL9/RNase_H1_N"/>
</dbReference>
<dbReference type="Proteomes" id="UP000315995">
    <property type="component" value="Chromosome"/>
</dbReference>
<dbReference type="SUPFAM" id="SSF55658">
    <property type="entry name" value="L9 N-domain-like"/>
    <property type="match status" value="1"/>
</dbReference>
<evidence type="ECO:0000256" key="2">
    <source>
        <dbReference type="ARBA" id="ARBA00022730"/>
    </source>
</evidence>